<dbReference type="EMBL" id="CAJOBQ010013526">
    <property type="protein sequence ID" value="CAF4717751.1"/>
    <property type="molecule type" value="Genomic_DNA"/>
</dbReference>
<accession>A0A821JFD5</accession>
<evidence type="ECO:0000313" key="1">
    <source>
        <dbReference type="EMBL" id="CAF4717751.1"/>
    </source>
</evidence>
<reference evidence="1" key="1">
    <citation type="submission" date="2021-02" db="EMBL/GenBank/DDBJ databases">
        <authorList>
            <person name="Nowell W R."/>
        </authorList>
    </citation>
    <scope>NUCLEOTIDE SEQUENCE</scope>
</reference>
<dbReference type="AlphaFoldDB" id="A0A821JFD5"/>
<dbReference type="Proteomes" id="UP000663862">
    <property type="component" value="Unassembled WGS sequence"/>
</dbReference>
<sequence>SYKVREQEATDALERKRQNILAQRKAANVQATMRFQRNLPGFTVMGK</sequence>
<gene>
    <name evidence="1" type="ORF">TSG867_LOCUS33964</name>
</gene>
<comment type="caution">
    <text evidence="1">The sequence shown here is derived from an EMBL/GenBank/DDBJ whole genome shotgun (WGS) entry which is preliminary data.</text>
</comment>
<proteinExistence type="predicted"/>
<organism evidence="1 2">
    <name type="scientific">Rotaria socialis</name>
    <dbReference type="NCBI Taxonomy" id="392032"/>
    <lineage>
        <taxon>Eukaryota</taxon>
        <taxon>Metazoa</taxon>
        <taxon>Spiralia</taxon>
        <taxon>Gnathifera</taxon>
        <taxon>Rotifera</taxon>
        <taxon>Eurotatoria</taxon>
        <taxon>Bdelloidea</taxon>
        <taxon>Philodinida</taxon>
        <taxon>Philodinidae</taxon>
        <taxon>Rotaria</taxon>
    </lineage>
</organism>
<protein>
    <submittedName>
        <fullName evidence="1">Uncharacterized protein</fullName>
    </submittedName>
</protein>
<name>A0A821JFD5_9BILA</name>
<feature type="non-terminal residue" evidence="1">
    <location>
        <position position="1"/>
    </location>
</feature>
<evidence type="ECO:0000313" key="2">
    <source>
        <dbReference type="Proteomes" id="UP000663862"/>
    </source>
</evidence>